<evidence type="ECO:0000313" key="3">
    <source>
        <dbReference type="Proteomes" id="UP000696280"/>
    </source>
</evidence>
<proteinExistence type="predicted"/>
<reference evidence="2" key="1">
    <citation type="submission" date="2021-07" db="EMBL/GenBank/DDBJ databases">
        <authorList>
            <person name="Durling M."/>
        </authorList>
    </citation>
    <scope>NUCLEOTIDE SEQUENCE</scope>
</reference>
<keyword evidence="3" id="KW-1185">Reference proteome</keyword>
<comment type="caution">
    <text evidence="2">The sequence shown here is derived from an EMBL/GenBank/DDBJ whole genome shotgun (WGS) entry which is preliminary data.</text>
</comment>
<protein>
    <submittedName>
        <fullName evidence="2">Uncharacterized protein</fullName>
    </submittedName>
</protein>
<dbReference type="AlphaFoldDB" id="A0A9N9PFB5"/>
<accession>A0A9N9PFB5</accession>
<organism evidence="2 3">
    <name type="scientific">Hymenoscyphus fraxineus</name>
    <dbReference type="NCBI Taxonomy" id="746836"/>
    <lineage>
        <taxon>Eukaryota</taxon>
        <taxon>Fungi</taxon>
        <taxon>Dikarya</taxon>
        <taxon>Ascomycota</taxon>
        <taxon>Pezizomycotina</taxon>
        <taxon>Leotiomycetes</taxon>
        <taxon>Helotiales</taxon>
        <taxon>Helotiaceae</taxon>
        <taxon>Hymenoscyphus</taxon>
    </lineage>
</organism>
<evidence type="ECO:0000313" key="2">
    <source>
        <dbReference type="EMBL" id="CAG8950164.1"/>
    </source>
</evidence>
<dbReference type="Proteomes" id="UP000696280">
    <property type="component" value="Unassembled WGS sequence"/>
</dbReference>
<sequence>MPEKQSKINSSKGDIGKLPKAPSNSSNKTSNPNPQTSEKQTHVQPSMCRYYILDTTLKHTTLEQAFGKLLLYNSREKCASDCCNDGNINKKGLLEAWARGELGRFNKLITSHGKPLASREKCPYGDDEATLGGSFYCFLLSFPKEDEEEAKCVGCHKAYKYLLPVPRRKASEGNSRPDSIAVPAVNNMRLAKSRLVYQKYKVKEILGAFERGWEELTTCGTDWREFIYSTIWLGPRVEE</sequence>
<feature type="region of interest" description="Disordered" evidence="1">
    <location>
        <begin position="1"/>
        <end position="43"/>
    </location>
</feature>
<name>A0A9N9PFB5_9HELO</name>
<gene>
    <name evidence="2" type="ORF">HYFRA_00008401</name>
</gene>
<dbReference type="EMBL" id="CAJVRL010000035">
    <property type="protein sequence ID" value="CAG8950164.1"/>
    <property type="molecule type" value="Genomic_DNA"/>
</dbReference>
<evidence type="ECO:0000256" key="1">
    <source>
        <dbReference type="SAM" id="MobiDB-lite"/>
    </source>
</evidence>
<feature type="compositionally biased region" description="Low complexity" evidence="1">
    <location>
        <begin position="19"/>
        <end position="34"/>
    </location>
</feature>